<evidence type="ECO:0000313" key="2">
    <source>
        <dbReference type="EMBL" id="GJT16895.1"/>
    </source>
</evidence>
<gene>
    <name evidence="2" type="ORF">Tco_0875601</name>
</gene>
<evidence type="ECO:0000256" key="1">
    <source>
        <dbReference type="SAM" id="Coils"/>
    </source>
</evidence>
<accession>A0ABQ5BQ40</accession>
<reference evidence="2" key="2">
    <citation type="submission" date="2022-01" db="EMBL/GenBank/DDBJ databases">
        <authorList>
            <person name="Yamashiro T."/>
            <person name="Shiraishi A."/>
            <person name="Satake H."/>
            <person name="Nakayama K."/>
        </authorList>
    </citation>
    <scope>NUCLEOTIDE SEQUENCE</scope>
</reference>
<reference evidence="2" key="1">
    <citation type="journal article" date="2022" name="Int. J. Mol. Sci.">
        <title>Draft Genome of Tanacetum Coccineum: Genomic Comparison of Closely Related Tanacetum-Family Plants.</title>
        <authorList>
            <person name="Yamashiro T."/>
            <person name="Shiraishi A."/>
            <person name="Nakayama K."/>
            <person name="Satake H."/>
        </authorList>
    </citation>
    <scope>NUCLEOTIDE SEQUENCE</scope>
</reference>
<name>A0ABQ5BQ40_9ASTR</name>
<keyword evidence="3" id="KW-1185">Reference proteome</keyword>
<feature type="coiled-coil region" evidence="1">
    <location>
        <begin position="91"/>
        <end position="165"/>
    </location>
</feature>
<sequence length="350" mass="40775">MMRECTQPKRPRSAAWFKEKLMLAEAQEAEVPYSESYPNDMINQDVQEMTYSKQTHIDDYPDNEINSDSNIITYSQYLQESQDAASLDKEIKTYKMVNELLTAELERYKERVTIFEQRQNVDLNKCEKLIDSQMDDLIRNRNAKLVAFQQEIDTLKETLSTHLNKIKEDFGKRFVTQKELSVEQALWLKHSNYNPDTSIMSHTPVRIEAPSELPKSQEKDTIIRKLKDRIKSLSGKDSVENIKKDNDEIETINIELKHSVAKLLSENENLRKEREHLKSIYKDQFDSIRKTRVQSNELCASLIAQMNEKSVANSDLNAQLQEMVFAIATLKNKLRKLKGKIFVDTAVFKT</sequence>
<protein>
    <submittedName>
        <fullName evidence="2">Uncharacterized protein</fullName>
    </submittedName>
</protein>
<organism evidence="2 3">
    <name type="scientific">Tanacetum coccineum</name>
    <dbReference type="NCBI Taxonomy" id="301880"/>
    <lineage>
        <taxon>Eukaryota</taxon>
        <taxon>Viridiplantae</taxon>
        <taxon>Streptophyta</taxon>
        <taxon>Embryophyta</taxon>
        <taxon>Tracheophyta</taxon>
        <taxon>Spermatophyta</taxon>
        <taxon>Magnoliopsida</taxon>
        <taxon>eudicotyledons</taxon>
        <taxon>Gunneridae</taxon>
        <taxon>Pentapetalae</taxon>
        <taxon>asterids</taxon>
        <taxon>campanulids</taxon>
        <taxon>Asterales</taxon>
        <taxon>Asteraceae</taxon>
        <taxon>Asteroideae</taxon>
        <taxon>Anthemideae</taxon>
        <taxon>Anthemidinae</taxon>
        <taxon>Tanacetum</taxon>
    </lineage>
</organism>
<evidence type="ECO:0000313" key="3">
    <source>
        <dbReference type="Proteomes" id="UP001151760"/>
    </source>
</evidence>
<dbReference type="EMBL" id="BQNB010013512">
    <property type="protein sequence ID" value="GJT16895.1"/>
    <property type="molecule type" value="Genomic_DNA"/>
</dbReference>
<keyword evidence="1" id="KW-0175">Coiled coil</keyword>
<comment type="caution">
    <text evidence="2">The sequence shown here is derived from an EMBL/GenBank/DDBJ whole genome shotgun (WGS) entry which is preliminary data.</text>
</comment>
<dbReference type="Proteomes" id="UP001151760">
    <property type="component" value="Unassembled WGS sequence"/>
</dbReference>
<proteinExistence type="predicted"/>
<feature type="coiled-coil region" evidence="1">
    <location>
        <begin position="253"/>
        <end position="280"/>
    </location>
</feature>